<dbReference type="Proteomes" id="UP000325081">
    <property type="component" value="Unassembled WGS sequence"/>
</dbReference>
<keyword evidence="2" id="KW-1185">Reference proteome</keyword>
<evidence type="ECO:0000313" key="2">
    <source>
        <dbReference type="Proteomes" id="UP000325081"/>
    </source>
</evidence>
<gene>
    <name evidence="1" type="ORF">STAS_27457</name>
</gene>
<dbReference type="EMBL" id="BKCP01009126">
    <property type="protein sequence ID" value="GER50175.1"/>
    <property type="molecule type" value="Genomic_DNA"/>
</dbReference>
<dbReference type="AlphaFoldDB" id="A0A5A7QXS0"/>
<protein>
    <submittedName>
        <fullName evidence="1">UPF0294 protein YafD</fullName>
    </submittedName>
</protein>
<organism evidence="1 2">
    <name type="scientific">Striga asiatica</name>
    <name type="common">Asiatic witchweed</name>
    <name type="synonym">Buchnera asiatica</name>
    <dbReference type="NCBI Taxonomy" id="4170"/>
    <lineage>
        <taxon>Eukaryota</taxon>
        <taxon>Viridiplantae</taxon>
        <taxon>Streptophyta</taxon>
        <taxon>Embryophyta</taxon>
        <taxon>Tracheophyta</taxon>
        <taxon>Spermatophyta</taxon>
        <taxon>Magnoliopsida</taxon>
        <taxon>eudicotyledons</taxon>
        <taxon>Gunneridae</taxon>
        <taxon>Pentapetalae</taxon>
        <taxon>asterids</taxon>
        <taxon>lamiids</taxon>
        <taxon>Lamiales</taxon>
        <taxon>Orobanchaceae</taxon>
        <taxon>Buchnereae</taxon>
        <taxon>Striga</taxon>
    </lineage>
</organism>
<evidence type="ECO:0000313" key="1">
    <source>
        <dbReference type="EMBL" id="GER50175.1"/>
    </source>
</evidence>
<sequence length="316" mass="35599">MIPSSANILEGPLRTKELKLLPGKERVGIAWSYPNCRAQRDNLKSRSACSAAEIDSTNLGNKVSHHEGPAIFVPTERKWTSDQLQLLLRLSKRLLHKGGDTWSSCHSIKEAHLQLEIGFTPAVTKKYAAWIFARLGSFPSACTLNYAVFPSITGFPELMNFFFRIPCKRKRKKRKEAKRSEEKIATPSRMLQITAFTDSCKPGESHSPSNKPERLDSLWTGTSLPAPFFSCSTSKREKSAPNHFHELALNAGRHENTFRATGMGERLLYFASQFRKLSPFLAPDLGTTCPVNKQPHFEAFVLPEQHFLQNLVCHEC</sequence>
<reference evidence="2" key="1">
    <citation type="journal article" date="2019" name="Curr. Biol.">
        <title>Genome Sequence of Striga asiatica Provides Insight into the Evolution of Plant Parasitism.</title>
        <authorList>
            <person name="Yoshida S."/>
            <person name="Kim S."/>
            <person name="Wafula E.K."/>
            <person name="Tanskanen J."/>
            <person name="Kim Y.M."/>
            <person name="Honaas L."/>
            <person name="Yang Z."/>
            <person name="Spallek T."/>
            <person name="Conn C.E."/>
            <person name="Ichihashi Y."/>
            <person name="Cheong K."/>
            <person name="Cui S."/>
            <person name="Der J.P."/>
            <person name="Gundlach H."/>
            <person name="Jiao Y."/>
            <person name="Hori C."/>
            <person name="Ishida J.K."/>
            <person name="Kasahara H."/>
            <person name="Kiba T."/>
            <person name="Kim M.S."/>
            <person name="Koo N."/>
            <person name="Laohavisit A."/>
            <person name="Lee Y.H."/>
            <person name="Lumba S."/>
            <person name="McCourt P."/>
            <person name="Mortimer J.C."/>
            <person name="Mutuku J.M."/>
            <person name="Nomura T."/>
            <person name="Sasaki-Sekimoto Y."/>
            <person name="Seto Y."/>
            <person name="Wang Y."/>
            <person name="Wakatake T."/>
            <person name="Sakakibara H."/>
            <person name="Demura T."/>
            <person name="Yamaguchi S."/>
            <person name="Yoneyama K."/>
            <person name="Manabe R.I."/>
            <person name="Nelson D.C."/>
            <person name="Schulman A.H."/>
            <person name="Timko M.P."/>
            <person name="dePamphilis C.W."/>
            <person name="Choi D."/>
            <person name="Shirasu K."/>
        </authorList>
    </citation>
    <scope>NUCLEOTIDE SEQUENCE [LARGE SCALE GENOMIC DNA]</scope>
    <source>
        <strain evidence="2">cv. UVA1</strain>
    </source>
</reference>
<comment type="caution">
    <text evidence="1">The sequence shown here is derived from an EMBL/GenBank/DDBJ whole genome shotgun (WGS) entry which is preliminary data.</text>
</comment>
<proteinExistence type="predicted"/>
<name>A0A5A7QXS0_STRAF</name>
<accession>A0A5A7QXS0</accession>